<protein>
    <submittedName>
        <fullName evidence="1">Uncharacterized protein</fullName>
    </submittedName>
</protein>
<evidence type="ECO:0000313" key="2">
    <source>
        <dbReference type="Proteomes" id="UP000023152"/>
    </source>
</evidence>
<name>X6PAW4_RETFI</name>
<dbReference type="AlphaFoldDB" id="X6PAW4"/>
<accession>X6PAW4</accession>
<feature type="non-terminal residue" evidence="1">
    <location>
        <position position="212"/>
    </location>
</feature>
<evidence type="ECO:0000313" key="1">
    <source>
        <dbReference type="EMBL" id="ETO35268.1"/>
    </source>
</evidence>
<organism evidence="1 2">
    <name type="scientific">Reticulomyxa filosa</name>
    <dbReference type="NCBI Taxonomy" id="46433"/>
    <lineage>
        <taxon>Eukaryota</taxon>
        <taxon>Sar</taxon>
        <taxon>Rhizaria</taxon>
        <taxon>Retaria</taxon>
        <taxon>Foraminifera</taxon>
        <taxon>Monothalamids</taxon>
        <taxon>Reticulomyxidae</taxon>
        <taxon>Reticulomyxa</taxon>
    </lineage>
</organism>
<comment type="caution">
    <text evidence="1">The sequence shown here is derived from an EMBL/GenBank/DDBJ whole genome shotgun (WGS) entry which is preliminary data.</text>
</comment>
<proteinExistence type="predicted"/>
<gene>
    <name evidence="1" type="ORF">RFI_01795</name>
</gene>
<dbReference type="EMBL" id="ASPP01001799">
    <property type="protein sequence ID" value="ETO35268.1"/>
    <property type="molecule type" value="Genomic_DNA"/>
</dbReference>
<reference evidence="1 2" key="1">
    <citation type="journal article" date="2013" name="Curr. Biol.">
        <title>The Genome of the Foraminiferan Reticulomyxa filosa.</title>
        <authorList>
            <person name="Glockner G."/>
            <person name="Hulsmann N."/>
            <person name="Schleicher M."/>
            <person name="Noegel A.A."/>
            <person name="Eichinger L."/>
            <person name="Gallinger C."/>
            <person name="Pawlowski J."/>
            <person name="Sierra R."/>
            <person name="Euteneuer U."/>
            <person name="Pillet L."/>
            <person name="Moustafa A."/>
            <person name="Platzer M."/>
            <person name="Groth M."/>
            <person name="Szafranski K."/>
            <person name="Schliwa M."/>
        </authorList>
    </citation>
    <scope>NUCLEOTIDE SEQUENCE [LARGE SCALE GENOMIC DNA]</scope>
</reference>
<dbReference type="CDD" id="cd14279">
    <property type="entry name" value="CUE"/>
    <property type="match status" value="1"/>
</dbReference>
<dbReference type="Proteomes" id="UP000023152">
    <property type="component" value="Unassembled WGS sequence"/>
</dbReference>
<keyword evidence="2" id="KW-1185">Reference proteome</keyword>
<feature type="non-terminal residue" evidence="1">
    <location>
        <position position="1"/>
    </location>
</feature>
<sequence>FNTPKTNCLKFIVMLAQLQTFPKIDEEIISEALKLFNKNVEKTNELLTWLTENTTNSQQQHYLMDLFRNFGNKLEKITISQTWRNCNNIFIDTHMKLQDICAIANLNDLKEGNELKILREMCLHILWNISKYHKHIKYRQIDYQNLYNCLFSQCYLLDIDLEQIFVGMEKLLQHFGFRKGNDDNWYYQYDEIQLLHLWKCYQSVIDNQIMYY</sequence>